<keyword evidence="4" id="KW-1185">Reference proteome</keyword>
<feature type="region of interest" description="Disordered" evidence="1">
    <location>
        <begin position="302"/>
        <end position="409"/>
    </location>
</feature>
<sequence>MSSSTRPFSRDEATAISPLRNAFATSSSKPLHSPFLTRRPRTGNGNQYDRLNSPSNEGMRQPDATSTSSSTLVNAESTSDYRPWEVRSDSNSTSLDSLARSHGGRATPTLLALDDIGTLPSIHISPLPRRPTPRTNRAAIGSARISNDSTRPSTDLNSTRTFSSRQLCPADCRCSDQDIDLGLCRRVVTSSSSGSESGSMSVGVHQMTPRAADAIITSSSEPAVLDADMETRNAVDVEQADRSQRSLHSQSDARSQARDFEKHPILIPRSVRPRARDGGARSPNSSYQRSFDQLQRGLDTLESNESDADSDADQAHAVQRRAESMARWTARRSSLSQSNVHPRSPASNLDSALHSPTLPNSTPIHSTARPLASDSSLSRRTPALKLIDDEKSARSLSSSSPLKATPGRKSIAAVFESMQKEREARAAEEHRQWQEKQARRERERAARAFGVPLRRRTSTSSSQLGGTGSTSLGPDTPLSQGQTTEYLSTFSKASPSRSPAASVVSVSPLLSSPRSPKVDDGIATEVRSRHLGEEAAGSIPETLAEADETDGKDEDLKEASPSEGPSTTVQQGPATTTPTTPPTKHMSAFGFASQPMALDVSPIRSISDVSSPASSPRKNAHRRQNTNTVSVAARLPSTSIVAARQRLNHVLGHSTAEISAPDKQAEGGNRETTQMPHPQTPHPQTPIGGILSSTKKGLASLSAARRGHSVRFSPRPDYRSDSGSWDETQSVNANDGDESRDAAVSRLVLPAKQITIPEMLATASLPVHVPSANEEEQQASESSVESVGEHVTGPQLPVESPVSQPHTPASPVGLRSANNSVATSFSQSVRFPGAYTATPIKSYSRHLIRPSPKIERVPTDVVPAAVRAAPTAVTRDFGLFPALDLDSASSIPRESTPPPCSTASKSCTPQMLPADDPRNSPRSPRRVDLSRDRVGHSNADSDSSNSSAGKGSAARQVDANTGANEHQRGKQVEVDATISKILETVQATHSSKLRRMQLGDRLNGIDERMRKLDVASAQSDRGEGSVRFEPGVEQAKSKRARLKEEFDRQDEQDQGRMDELKSNVIHALGVLADRIMQLEAINASSLVDSGTTRDVASITSRTHGLTRIRNGLSRRTTVLLVLLQCAIMACLLSVAEQKAQRMRMFNASRQLALLYRTSPNIEWNAPASDPHLEPLLHIPLLHQLYTSFPPLPSPHPVHPHTSPANPWHNYTTYIHLNGLTTFMFQLAVYAVSQSLACVILLIIAPLQVVWIVLHNPNAPHPTPPAFRTAL</sequence>
<feature type="transmembrane region" description="Helical" evidence="2">
    <location>
        <begin position="1226"/>
        <end position="1253"/>
    </location>
</feature>
<evidence type="ECO:0000256" key="1">
    <source>
        <dbReference type="SAM" id="MobiDB-lite"/>
    </source>
</evidence>
<protein>
    <submittedName>
        <fullName evidence="3">Uncharacterized protein</fullName>
    </submittedName>
</protein>
<dbReference type="OrthoDB" id="2552362at2759"/>
<evidence type="ECO:0000313" key="4">
    <source>
        <dbReference type="Proteomes" id="UP000000561"/>
    </source>
</evidence>
<proteinExistence type="predicted"/>
<feature type="compositionally biased region" description="Polar residues" evidence="1">
    <location>
        <begin position="721"/>
        <end position="733"/>
    </location>
</feature>
<keyword evidence="2" id="KW-1133">Transmembrane helix</keyword>
<feature type="compositionally biased region" description="Low complexity" evidence="1">
    <location>
        <begin position="937"/>
        <end position="954"/>
    </location>
</feature>
<feature type="region of interest" description="Disordered" evidence="1">
    <location>
        <begin position="772"/>
        <end position="815"/>
    </location>
</feature>
<dbReference type="AlphaFoldDB" id="A0A0D1EAI0"/>
<feature type="compositionally biased region" description="Basic and acidic residues" evidence="1">
    <location>
        <begin position="915"/>
        <end position="935"/>
    </location>
</feature>
<feature type="compositionally biased region" description="Polar residues" evidence="1">
    <location>
        <begin position="43"/>
        <end position="80"/>
    </location>
</feature>
<evidence type="ECO:0000313" key="3">
    <source>
        <dbReference type="EMBL" id="KIS72261.1"/>
    </source>
</evidence>
<dbReference type="InParanoid" id="A0A0D1EAI0"/>
<feature type="compositionally biased region" description="Polar residues" evidence="1">
    <location>
        <begin position="331"/>
        <end position="350"/>
    </location>
</feature>
<feature type="region of interest" description="Disordered" evidence="1">
    <location>
        <begin position="888"/>
        <end position="971"/>
    </location>
</feature>
<dbReference type="EMBL" id="CM003140">
    <property type="protein sequence ID" value="KIS72261.1"/>
    <property type="molecule type" value="Genomic_DNA"/>
</dbReference>
<feature type="compositionally biased region" description="Acidic residues" evidence="1">
    <location>
        <begin position="544"/>
        <end position="553"/>
    </location>
</feature>
<name>A0A0D1EAI0_MYCMD</name>
<evidence type="ECO:0000256" key="2">
    <source>
        <dbReference type="SAM" id="Phobius"/>
    </source>
</evidence>
<feature type="region of interest" description="Disordered" evidence="1">
    <location>
        <begin position="606"/>
        <end position="631"/>
    </location>
</feature>
<feature type="compositionally biased region" description="Low complexity" evidence="1">
    <location>
        <begin position="606"/>
        <end position="615"/>
    </location>
</feature>
<feature type="compositionally biased region" description="Basic and acidic residues" evidence="1">
    <location>
        <begin position="421"/>
        <end position="446"/>
    </location>
</feature>
<dbReference type="Proteomes" id="UP000000561">
    <property type="component" value="Chromosome 1"/>
</dbReference>
<feature type="region of interest" description="Disordered" evidence="1">
    <location>
        <begin position="1"/>
        <end position="102"/>
    </location>
</feature>
<dbReference type="GeneID" id="23561907"/>
<feature type="region of interest" description="Disordered" evidence="1">
    <location>
        <begin position="653"/>
        <end position="740"/>
    </location>
</feature>
<accession>A0A0D1EAI0</accession>
<gene>
    <name evidence="3" type="ORF">UMAG_00671</name>
</gene>
<feature type="transmembrane region" description="Helical" evidence="2">
    <location>
        <begin position="1117"/>
        <end position="1135"/>
    </location>
</feature>
<dbReference type="eggNOG" id="ENOG502RBI4">
    <property type="taxonomic scope" value="Eukaryota"/>
</dbReference>
<feature type="region of interest" description="Disordered" evidence="1">
    <location>
        <begin position="421"/>
        <end position="482"/>
    </location>
</feature>
<dbReference type="VEuPathDB" id="FungiDB:UMAG_00671"/>
<dbReference type="RefSeq" id="XP_011386474.1">
    <property type="nucleotide sequence ID" value="XM_011388172.1"/>
</dbReference>
<feature type="region of interest" description="Disordered" evidence="1">
    <location>
        <begin position="236"/>
        <end position="290"/>
    </location>
</feature>
<feature type="compositionally biased region" description="Low complexity" evidence="1">
    <location>
        <begin position="458"/>
        <end position="473"/>
    </location>
</feature>
<keyword evidence="2" id="KW-0472">Membrane</keyword>
<feature type="region of interest" description="Disordered" evidence="1">
    <location>
        <begin position="527"/>
        <end position="588"/>
    </location>
</feature>
<reference evidence="3 4" key="1">
    <citation type="journal article" date="2006" name="Nature">
        <title>Insights from the genome of the biotrophic fungal plant pathogen Ustilago maydis.</title>
        <authorList>
            <person name="Kamper J."/>
            <person name="Kahmann R."/>
            <person name="Bolker M."/>
            <person name="Ma L.J."/>
            <person name="Brefort T."/>
            <person name="Saville B.J."/>
            <person name="Banuett F."/>
            <person name="Kronstad J.W."/>
            <person name="Gold S.E."/>
            <person name="Muller O."/>
            <person name="Perlin M.H."/>
            <person name="Wosten H.A."/>
            <person name="de Vries R."/>
            <person name="Ruiz-Herrera J."/>
            <person name="Reynaga-Pena C.G."/>
            <person name="Snetselaar K."/>
            <person name="McCann M."/>
            <person name="Perez-Martin J."/>
            <person name="Feldbrugge M."/>
            <person name="Basse C.W."/>
            <person name="Steinberg G."/>
            <person name="Ibeas J.I."/>
            <person name="Holloman W."/>
            <person name="Guzman P."/>
            <person name="Farman M."/>
            <person name="Stajich J.E."/>
            <person name="Sentandreu R."/>
            <person name="Gonzalez-Prieto J.M."/>
            <person name="Kennell J.C."/>
            <person name="Molina L."/>
            <person name="Schirawski J."/>
            <person name="Mendoza-Mendoza A."/>
            <person name="Greilinger D."/>
            <person name="Munch K."/>
            <person name="Rossel N."/>
            <person name="Scherer M."/>
            <person name="Vranes M."/>
            <person name="Ladendorf O."/>
            <person name="Vincon V."/>
            <person name="Fuchs U."/>
            <person name="Sandrock B."/>
            <person name="Meng S."/>
            <person name="Ho E.C."/>
            <person name="Cahill M.J."/>
            <person name="Boyce K.J."/>
            <person name="Klose J."/>
            <person name="Klosterman S.J."/>
            <person name="Deelstra H.J."/>
            <person name="Ortiz-Castellanos L."/>
            <person name="Li W."/>
            <person name="Sanchez-Alonso P."/>
            <person name="Schreier P.H."/>
            <person name="Hauser-Hahn I."/>
            <person name="Vaupel M."/>
            <person name="Koopmann E."/>
            <person name="Friedrich G."/>
            <person name="Voss H."/>
            <person name="Schluter T."/>
            <person name="Margolis J."/>
            <person name="Platt D."/>
            <person name="Swimmer C."/>
            <person name="Gnirke A."/>
            <person name="Chen F."/>
            <person name="Vysotskaia V."/>
            <person name="Mannhaupt G."/>
            <person name="Guldener U."/>
            <person name="Munsterkotter M."/>
            <person name="Haase D."/>
            <person name="Oesterheld M."/>
            <person name="Mewes H.W."/>
            <person name="Mauceli E.W."/>
            <person name="DeCaprio D."/>
            <person name="Wade C.M."/>
            <person name="Butler J."/>
            <person name="Young S."/>
            <person name="Jaffe D.B."/>
            <person name="Calvo S."/>
            <person name="Nusbaum C."/>
            <person name="Galagan J."/>
            <person name="Birren B.W."/>
        </authorList>
    </citation>
    <scope>NUCLEOTIDE SEQUENCE [LARGE SCALE GENOMIC DNA]</scope>
    <source>
        <strain evidence="4">DSM 14603 / FGSC 9021 / UM521</strain>
    </source>
</reference>
<feature type="compositionally biased region" description="Polar residues" evidence="1">
    <location>
        <begin position="563"/>
        <end position="574"/>
    </location>
</feature>
<dbReference type="OMA" id="FASQPMA"/>
<dbReference type="KEGG" id="uma:UMAG_00671"/>
<keyword evidence="2" id="KW-0812">Transmembrane</keyword>
<feature type="compositionally biased region" description="Acidic residues" evidence="1">
    <location>
        <begin position="302"/>
        <end position="312"/>
    </location>
</feature>
<organism evidence="3 4">
    <name type="scientific">Mycosarcoma maydis</name>
    <name type="common">Corn smut fungus</name>
    <name type="synonym">Ustilago maydis</name>
    <dbReference type="NCBI Taxonomy" id="5270"/>
    <lineage>
        <taxon>Eukaryota</taxon>
        <taxon>Fungi</taxon>
        <taxon>Dikarya</taxon>
        <taxon>Basidiomycota</taxon>
        <taxon>Ustilaginomycotina</taxon>
        <taxon>Ustilaginomycetes</taxon>
        <taxon>Ustilaginales</taxon>
        <taxon>Ustilaginaceae</taxon>
        <taxon>Mycosarcoma</taxon>
    </lineage>
</organism>
<feature type="compositionally biased region" description="Basic and acidic residues" evidence="1">
    <location>
        <begin position="255"/>
        <end position="264"/>
    </location>
</feature>